<dbReference type="Proteomes" id="UP000301475">
    <property type="component" value="Chromosome"/>
</dbReference>
<sequence>MIEERRSIRKYTDQKVSKDQIETIINSARLAPSAKNRQPWKFIVFTEDEKSKLLDVMEKALYIEQEEHNLLPKSGFGLPDAFNTLRVMRQAPVVIIVMNTNGKSPYEPIDSDGRVAEICDSLSIGAAIENMLLKATELGLGTLWVGNTCFAYDDLMKFINSDGQLIGAVTVGYCAESPNPRPRKPLQDILEYR</sequence>
<dbReference type="SUPFAM" id="SSF55469">
    <property type="entry name" value="FMN-dependent nitroreductase-like"/>
    <property type="match status" value="1"/>
</dbReference>
<organism evidence="2 3">
    <name type="scientific">Ruminococcus bovis</name>
    <dbReference type="NCBI Taxonomy" id="2564099"/>
    <lineage>
        <taxon>Bacteria</taxon>
        <taxon>Bacillati</taxon>
        <taxon>Bacillota</taxon>
        <taxon>Clostridia</taxon>
        <taxon>Eubacteriales</taxon>
        <taxon>Oscillospiraceae</taxon>
        <taxon>Ruminococcus</taxon>
    </lineage>
</organism>
<evidence type="ECO:0000313" key="3">
    <source>
        <dbReference type="Proteomes" id="UP000301475"/>
    </source>
</evidence>
<dbReference type="AlphaFoldDB" id="A0A4P8XXH2"/>
<evidence type="ECO:0000259" key="1">
    <source>
        <dbReference type="Pfam" id="PF00881"/>
    </source>
</evidence>
<dbReference type="Gene3D" id="3.40.109.10">
    <property type="entry name" value="NADH Oxidase"/>
    <property type="match status" value="1"/>
</dbReference>
<name>A0A4P8XXH2_9FIRM</name>
<dbReference type="PANTHER" id="PTHR23026">
    <property type="entry name" value="NADPH NITROREDUCTASE"/>
    <property type="match status" value="1"/>
</dbReference>
<dbReference type="Pfam" id="PF00881">
    <property type="entry name" value="Nitroreductase"/>
    <property type="match status" value="1"/>
</dbReference>
<keyword evidence="3" id="KW-1185">Reference proteome</keyword>
<dbReference type="KEGG" id="ruj:E5Z56_10445"/>
<dbReference type="InterPro" id="IPR050627">
    <property type="entry name" value="Nitroreductase/BluB"/>
</dbReference>
<accession>A0A4P8XXH2</accession>
<dbReference type="EMBL" id="CP039381">
    <property type="protein sequence ID" value="QCT07747.1"/>
    <property type="molecule type" value="Genomic_DNA"/>
</dbReference>
<gene>
    <name evidence="2" type="ORF">E5Z56_10445</name>
</gene>
<dbReference type="GO" id="GO:0016491">
    <property type="term" value="F:oxidoreductase activity"/>
    <property type="evidence" value="ECO:0007669"/>
    <property type="project" value="InterPro"/>
</dbReference>
<protein>
    <submittedName>
        <fullName evidence="2">Nitroreductase</fullName>
    </submittedName>
</protein>
<dbReference type="InterPro" id="IPR000415">
    <property type="entry name" value="Nitroreductase-like"/>
</dbReference>
<feature type="domain" description="Nitroreductase" evidence="1">
    <location>
        <begin position="2"/>
        <end position="173"/>
    </location>
</feature>
<dbReference type="PANTHER" id="PTHR23026:SF123">
    <property type="entry name" value="NAD(P)H NITROREDUCTASE RV3131-RELATED"/>
    <property type="match status" value="1"/>
</dbReference>
<reference evidence="2 3" key="1">
    <citation type="submission" date="2019-04" db="EMBL/GenBank/DDBJ databases">
        <authorList>
            <person name="Embree M."/>
            <person name="Gaffney J.R."/>
        </authorList>
    </citation>
    <scope>NUCLEOTIDE SEQUENCE [LARGE SCALE GENOMIC DNA]</scope>
    <source>
        <strain evidence="2 3">JE7A12</strain>
    </source>
</reference>
<dbReference type="OrthoDB" id="9783470at2"/>
<dbReference type="InterPro" id="IPR029479">
    <property type="entry name" value="Nitroreductase"/>
</dbReference>
<dbReference type="RefSeq" id="WP_138157738.1">
    <property type="nucleotide sequence ID" value="NZ_CP039381.1"/>
</dbReference>
<proteinExistence type="predicted"/>
<evidence type="ECO:0000313" key="2">
    <source>
        <dbReference type="EMBL" id="QCT07747.1"/>
    </source>
</evidence>